<protein>
    <recommendedName>
        <fullName evidence="4">BED-type domain-containing protein</fullName>
    </recommendedName>
</protein>
<feature type="region of interest" description="Disordered" evidence="1">
    <location>
        <begin position="17"/>
        <end position="61"/>
    </location>
</feature>
<evidence type="ECO:0000313" key="3">
    <source>
        <dbReference type="Proteomes" id="UP001324115"/>
    </source>
</evidence>
<organism evidence="2 3">
    <name type="scientific">Quercus rubra</name>
    <name type="common">Northern red oak</name>
    <name type="synonym">Quercus borealis</name>
    <dbReference type="NCBI Taxonomy" id="3512"/>
    <lineage>
        <taxon>Eukaryota</taxon>
        <taxon>Viridiplantae</taxon>
        <taxon>Streptophyta</taxon>
        <taxon>Embryophyta</taxon>
        <taxon>Tracheophyta</taxon>
        <taxon>Spermatophyta</taxon>
        <taxon>Magnoliopsida</taxon>
        <taxon>eudicotyledons</taxon>
        <taxon>Gunneridae</taxon>
        <taxon>Pentapetalae</taxon>
        <taxon>rosids</taxon>
        <taxon>fabids</taxon>
        <taxon>Fagales</taxon>
        <taxon>Fagaceae</taxon>
        <taxon>Quercus</taxon>
    </lineage>
</organism>
<sequence>MILNIVPEKQLYSELRSLEPWPDPSPRVNNGSEAAAAAASDPNPITNTQTGHSGIRGKKHMGRPKDIEAWDMVDRLDPQGWKCRYCPKFHTSCSSVTRVKHYLARIPGGGIGPCPGVPRDVQERARHLLWAKAKAVPARYNGKNLNGMSTELLIQQMNGINQMQTQNHVNPTGSRQVQAVAVSNFGVHAHQYGENTGSYWTPEVQPGAVSHPVGEPNHQNESCAEATDPLISAEMIRELLEQDSSQNL</sequence>
<dbReference type="EMBL" id="JAXUIC010000010">
    <property type="protein sequence ID" value="KAK4566279.1"/>
    <property type="molecule type" value="Genomic_DNA"/>
</dbReference>
<evidence type="ECO:0000313" key="2">
    <source>
        <dbReference type="EMBL" id="KAK4566279.1"/>
    </source>
</evidence>
<reference evidence="2 3" key="1">
    <citation type="journal article" date="2023" name="G3 (Bethesda)">
        <title>A haplotype-resolved chromosome-scale genome for Quercus rubra L. provides insights into the genetics of adaptive traits for red oak species.</title>
        <authorList>
            <person name="Kapoor B."/>
            <person name="Jenkins J."/>
            <person name="Schmutz J."/>
            <person name="Zhebentyayeva T."/>
            <person name="Kuelheim C."/>
            <person name="Coggeshall M."/>
            <person name="Heim C."/>
            <person name="Lasky J.R."/>
            <person name="Leites L."/>
            <person name="Islam-Faridi N."/>
            <person name="Romero-Severson J."/>
            <person name="DeLeo V.L."/>
            <person name="Lucas S.M."/>
            <person name="Lazic D."/>
            <person name="Gailing O."/>
            <person name="Carlson J."/>
            <person name="Staton M."/>
        </authorList>
    </citation>
    <scope>NUCLEOTIDE SEQUENCE [LARGE SCALE GENOMIC DNA]</scope>
    <source>
        <strain evidence="2">Pseudo-F2</strain>
    </source>
</reference>
<comment type="caution">
    <text evidence="2">The sequence shown here is derived from an EMBL/GenBank/DDBJ whole genome shotgun (WGS) entry which is preliminary data.</text>
</comment>
<accession>A0AAN7E9C3</accession>
<name>A0AAN7E9C3_QUERU</name>
<gene>
    <name evidence="2" type="ORF">RGQ29_002501</name>
</gene>
<proteinExistence type="predicted"/>
<dbReference type="PANTHER" id="PTHR46951:SF2">
    <property type="entry name" value="BED-TYPE DOMAIN-CONTAINING PROTEIN"/>
    <property type="match status" value="1"/>
</dbReference>
<dbReference type="AlphaFoldDB" id="A0AAN7E9C3"/>
<feature type="compositionally biased region" description="Polar residues" evidence="1">
    <location>
        <begin position="43"/>
        <end position="52"/>
    </location>
</feature>
<evidence type="ECO:0000256" key="1">
    <source>
        <dbReference type="SAM" id="MobiDB-lite"/>
    </source>
</evidence>
<evidence type="ECO:0008006" key="4">
    <source>
        <dbReference type="Google" id="ProtNLM"/>
    </source>
</evidence>
<keyword evidence="3" id="KW-1185">Reference proteome</keyword>
<dbReference type="PANTHER" id="PTHR46951">
    <property type="entry name" value="BED-TYPE DOMAIN-CONTAINING PROTEIN"/>
    <property type="match status" value="1"/>
</dbReference>
<dbReference type="EMBL" id="JAXUIC010000010">
    <property type="protein sequence ID" value="KAK4566278.1"/>
    <property type="molecule type" value="Genomic_DNA"/>
</dbReference>
<dbReference type="Proteomes" id="UP001324115">
    <property type="component" value="Unassembled WGS sequence"/>
</dbReference>